<dbReference type="EMBL" id="BKCJ011042208">
    <property type="protein sequence ID" value="GFC73365.1"/>
    <property type="molecule type" value="Genomic_DNA"/>
</dbReference>
<accession>A0A699QVC2</accession>
<reference evidence="2" key="1">
    <citation type="journal article" date="2019" name="Sci. Rep.">
        <title>Draft genome of Tanacetum cinerariifolium, the natural source of mosquito coil.</title>
        <authorList>
            <person name="Yamashiro T."/>
            <person name="Shiraishi A."/>
            <person name="Satake H."/>
            <person name="Nakayama K."/>
        </authorList>
    </citation>
    <scope>NUCLEOTIDE SEQUENCE</scope>
</reference>
<evidence type="ECO:0000313" key="2">
    <source>
        <dbReference type="EMBL" id="GFC73365.1"/>
    </source>
</evidence>
<evidence type="ECO:0000256" key="1">
    <source>
        <dbReference type="SAM" id="MobiDB-lite"/>
    </source>
</evidence>
<sequence>MYLHIYISYELYDKFDYTMTLRIYSPYDLHIIMANPLPNNGVNLPEDEQVQPNLVDPKIIYPYEIEEGELPPPPADSGTSSNSDPKVEAEDEDGDEATVGTITQTSYSVPPFSGTIYVGSGPSRKVFAPGPIGNNVDMLQRKVKGLA</sequence>
<feature type="region of interest" description="Disordered" evidence="1">
    <location>
        <begin position="65"/>
        <end position="106"/>
    </location>
</feature>
<organism evidence="2">
    <name type="scientific">Tanacetum cinerariifolium</name>
    <name type="common">Dalmatian daisy</name>
    <name type="synonym">Chrysanthemum cinerariifolium</name>
    <dbReference type="NCBI Taxonomy" id="118510"/>
    <lineage>
        <taxon>Eukaryota</taxon>
        <taxon>Viridiplantae</taxon>
        <taxon>Streptophyta</taxon>
        <taxon>Embryophyta</taxon>
        <taxon>Tracheophyta</taxon>
        <taxon>Spermatophyta</taxon>
        <taxon>Magnoliopsida</taxon>
        <taxon>eudicotyledons</taxon>
        <taxon>Gunneridae</taxon>
        <taxon>Pentapetalae</taxon>
        <taxon>asterids</taxon>
        <taxon>campanulids</taxon>
        <taxon>Asterales</taxon>
        <taxon>Asteraceae</taxon>
        <taxon>Asteroideae</taxon>
        <taxon>Anthemideae</taxon>
        <taxon>Anthemidinae</taxon>
        <taxon>Tanacetum</taxon>
    </lineage>
</organism>
<gene>
    <name evidence="2" type="ORF">Tci_845335</name>
</gene>
<dbReference type="AlphaFoldDB" id="A0A699QVC2"/>
<protein>
    <submittedName>
        <fullName evidence="2">Uncharacterized protein</fullName>
    </submittedName>
</protein>
<proteinExistence type="predicted"/>
<comment type="caution">
    <text evidence="2">The sequence shown here is derived from an EMBL/GenBank/DDBJ whole genome shotgun (WGS) entry which is preliminary data.</text>
</comment>
<name>A0A699QVC2_TANCI</name>